<dbReference type="InterPro" id="IPR011990">
    <property type="entry name" value="TPR-like_helical_dom_sf"/>
</dbReference>
<protein>
    <submittedName>
        <fullName evidence="3">Tetratricopeptide repeat protein</fullName>
    </submittedName>
</protein>
<sequence>MKEQEKIQLLERIDQYIRGELSQDEIDELWKQFLQHPEWYDWFETELHLRSLIKKGKKPNFGKGEEPEGSKPSAIKGYKVWIYAAAAAVILAIGLQFFSFEQDEPIQSFALTEIEESNLIGADVLRSDERPAEGLDVAINEALATAYEGDTEEAIEKFQELLTQSPNNQQRVRIEMNLGILFYNSGEYESAKTHFQSITEIENIEDHQKEKSWWFLGNALLNLDQPRAAREAVFNAYSMNGRYQSAALSLLKKLDVRLGNIPSGESPERLGE</sequence>
<dbReference type="Proteomes" id="UP001165366">
    <property type="component" value="Unassembled WGS sequence"/>
</dbReference>
<reference evidence="3" key="2">
    <citation type="submission" date="2024-05" db="EMBL/GenBank/DDBJ databases">
        <title>Rhodohalobacter halophilus gen. nov., sp. nov., a moderately halophilic member of the family Balneolaceae.</title>
        <authorList>
            <person name="Xia J."/>
        </authorList>
    </citation>
    <scope>NUCLEOTIDE SEQUENCE</scope>
    <source>
        <strain evidence="3">WB101</strain>
    </source>
</reference>
<keyword evidence="2" id="KW-1133">Transmembrane helix</keyword>
<keyword evidence="1" id="KW-0802">TPR repeat</keyword>
<dbReference type="EMBL" id="JAKLWS010000001">
    <property type="protein sequence ID" value="MCG2587050.1"/>
    <property type="molecule type" value="Genomic_DNA"/>
</dbReference>
<organism evidence="3 4">
    <name type="scientific">Rhodohalobacter sulfatireducens</name>
    <dbReference type="NCBI Taxonomy" id="2911366"/>
    <lineage>
        <taxon>Bacteria</taxon>
        <taxon>Pseudomonadati</taxon>
        <taxon>Balneolota</taxon>
        <taxon>Balneolia</taxon>
        <taxon>Balneolales</taxon>
        <taxon>Balneolaceae</taxon>
        <taxon>Rhodohalobacter</taxon>
    </lineage>
</organism>
<reference evidence="3" key="1">
    <citation type="submission" date="2022-01" db="EMBL/GenBank/DDBJ databases">
        <authorList>
            <person name="Wang Y."/>
        </authorList>
    </citation>
    <scope>NUCLEOTIDE SEQUENCE</scope>
    <source>
        <strain evidence="3">WB101</strain>
    </source>
</reference>
<proteinExistence type="predicted"/>
<dbReference type="InterPro" id="IPR019734">
    <property type="entry name" value="TPR_rpt"/>
</dbReference>
<evidence type="ECO:0000256" key="1">
    <source>
        <dbReference type="PROSITE-ProRule" id="PRU00339"/>
    </source>
</evidence>
<feature type="repeat" description="TPR" evidence="1">
    <location>
        <begin position="135"/>
        <end position="168"/>
    </location>
</feature>
<keyword evidence="4" id="KW-1185">Reference proteome</keyword>
<evidence type="ECO:0000313" key="3">
    <source>
        <dbReference type="EMBL" id="MCG2587050.1"/>
    </source>
</evidence>
<dbReference type="RefSeq" id="WP_237851897.1">
    <property type="nucleotide sequence ID" value="NZ_JAKLWS010000001.1"/>
</dbReference>
<accession>A0ABS9K877</accession>
<dbReference type="Gene3D" id="1.25.40.10">
    <property type="entry name" value="Tetratricopeptide repeat domain"/>
    <property type="match status" value="1"/>
</dbReference>
<gene>
    <name evidence="3" type="ORF">L6773_00630</name>
</gene>
<dbReference type="SMART" id="SM00028">
    <property type="entry name" value="TPR"/>
    <property type="match status" value="3"/>
</dbReference>
<dbReference type="Pfam" id="PF13174">
    <property type="entry name" value="TPR_6"/>
    <property type="match status" value="1"/>
</dbReference>
<evidence type="ECO:0000313" key="4">
    <source>
        <dbReference type="Proteomes" id="UP001165366"/>
    </source>
</evidence>
<dbReference type="SUPFAM" id="SSF48452">
    <property type="entry name" value="TPR-like"/>
    <property type="match status" value="1"/>
</dbReference>
<feature type="transmembrane region" description="Helical" evidence="2">
    <location>
        <begin position="80"/>
        <end position="98"/>
    </location>
</feature>
<keyword evidence="2" id="KW-0812">Transmembrane</keyword>
<evidence type="ECO:0000256" key="2">
    <source>
        <dbReference type="SAM" id="Phobius"/>
    </source>
</evidence>
<comment type="caution">
    <text evidence="3">The sequence shown here is derived from an EMBL/GenBank/DDBJ whole genome shotgun (WGS) entry which is preliminary data.</text>
</comment>
<keyword evidence="2" id="KW-0472">Membrane</keyword>
<dbReference type="PROSITE" id="PS50005">
    <property type="entry name" value="TPR"/>
    <property type="match status" value="1"/>
</dbReference>
<name>A0ABS9K877_9BACT</name>